<evidence type="ECO:0000259" key="2">
    <source>
        <dbReference type="PROSITE" id="PS50076"/>
    </source>
</evidence>
<evidence type="ECO:0000313" key="4">
    <source>
        <dbReference type="Proteomes" id="UP000323258"/>
    </source>
</evidence>
<dbReference type="InterPro" id="IPR036869">
    <property type="entry name" value="J_dom_sf"/>
</dbReference>
<name>A0A5D4GU55_9HYPH</name>
<dbReference type="FunFam" id="2.60.260.20:FF:000013">
    <property type="entry name" value="DnaJ subfamily B member 11"/>
    <property type="match status" value="1"/>
</dbReference>
<organism evidence="3 4">
    <name type="scientific">Neoaquamicrobium microcysteis</name>
    <dbReference type="NCBI Taxonomy" id="2682781"/>
    <lineage>
        <taxon>Bacteria</taxon>
        <taxon>Pseudomonadati</taxon>
        <taxon>Pseudomonadota</taxon>
        <taxon>Alphaproteobacteria</taxon>
        <taxon>Hyphomicrobiales</taxon>
        <taxon>Phyllobacteriaceae</taxon>
        <taxon>Neoaquamicrobium</taxon>
    </lineage>
</organism>
<dbReference type="AlphaFoldDB" id="A0A5D4GU55"/>
<dbReference type="GO" id="GO:0005737">
    <property type="term" value="C:cytoplasm"/>
    <property type="evidence" value="ECO:0007669"/>
    <property type="project" value="TreeGrafter"/>
</dbReference>
<protein>
    <submittedName>
        <fullName evidence="3">J domain-containing protein</fullName>
    </submittedName>
</protein>
<dbReference type="Gene3D" id="1.10.287.110">
    <property type="entry name" value="DnaJ domain"/>
    <property type="match status" value="1"/>
</dbReference>
<accession>A0A5D4GU55</accession>
<dbReference type="RefSeq" id="WP_148915056.1">
    <property type="nucleotide sequence ID" value="NZ_VSZS01000063.1"/>
</dbReference>
<dbReference type="Proteomes" id="UP000323258">
    <property type="component" value="Unassembled WGS sequence"/>
</dbReference>
<dbReference type="Pfam" id="PF01556">
    <property type="entry name" value="DnaJ_C"/>
    <property type="match status" value="1"/>
</dbReference>
<dbReference type="Pfam" id="PF00226">
    <property type="entry name" value="DnaJ"/>
    <property type="match status" value="1"/>
</dbReference>
<keyword evidence="4" id="KW-1185">Reference proteome</keyword>
<dbReference type="GO" id="GO:0051082">
    <property type="term" value="F:unfolded protein binding"/>
    <property type="evidence" value="ECO:0007669"/>
    <property type="project" value="InterPro"/>
</dbReference>
<comment type="caution">
    <text evidence="3">The sequence shown here is derived from an EMBL/GenBank/DDBJ whole genome shotgun (WGS) entry which is preliminary data.</text>
</comment>
<dbReference type="PANTHER" id="PTHR43096">
    <property type="entry name" value="DNAJ HOMOLOG 1, MITOCHONDRIAL-RELATED"/>
    <property type="match status" value="1"/>
</dbReference>
<sequence>MRDPYDVLGVAKNASAKDIKSAFRKLAKKYHPDQNPGDPKAKDRFAEANQAYEVVGDETKRGQFDRGEIDASGKPRFANFEGAGGGDPFGAFRRAGGAGPGGARFEFRSAGPGQGGDPFGDAGDIFSELFGQSFRRGPAGGGAGQDAAGSDVNVTLDVTVEEIATAAKVTASFSDGRKVGIKLPAFVEDGQTIRLKGQGGAAMPGVKPGDALVKIRLRKHPLYRVEGRDLHVDVPVPLADAVLGAKVAVETPYGRLAVSIPAWSSSDRKLRLKGKGLPLKAGGHGDLYAHVRIMLPEGGDPELEALIRKTKAST</sequence>
<proteinExistence type="predicted"/>
<dbReference type="PRINTS" id="PR00625">
    <property type="entry name" value="JDOMAIN"/>
</dbReference>
<dbReference type="SUPFAM" id="SSF49493">
    <property type="entry name" value="HSP40/DnaJ peptide-binding domain"/>
    <property type="match status" value="2"/>
</dbReference>
<reference evidence="3 4" key="2">
    <citation type="submission" date="2019-09" db="EMBL/GenBank/DDBJ databases">
        <title>Mesorhizobium sp. MaA-C15 isolated from Microcystis aeruginosa.</title>
        <authorList>
            <person name="Jeong S.E."/>
            <person name="Jin H.M."/>
            <person name="Jeon C.O."/>
        </authorList>
    </citation>
    <scope>NUCLEOTIDE SEQUENCE [LARGE SCALE GENOMIC DNA]</scope>
    <source>
        <strain evidence="3 4">MaA-C15</strain>
    </source>
</reference>
<dbReference type="SUPFAM" id="SSF46565">
    <property type="entry name" value="Chaperone J-domain"/>
    <property type="match status" value="1"/>
</dbReference>
<evidence type="ECO:0000313" key="3">
    <source>
        <dbReference type="EMBL" id="TYR31898.1"/>
    </source>
</evidence>
<reference evidence="3 4" key="1">
    <citation type="submission" date="2019-08" db="EMBL/GenBank/DDBJ databases">
        <authorList>
            <person name="Seo Y.L."/>
        </authorList>
    </citation>
    <scope>NUCLEOTIDE SEQUENCE [LARGE SCALE GENOMIC DNA]</scope>
    <source>
        <strain evidence="3 4">MaA-C15</strain>
    </source>
</reference>
<feature type="domain" description="J" evidence="2">
    <location>
        <begin position="3"/>
        <end position="68"/>
    </location>
</feature>
<dbReference type="InterPro" id="IPR002939">
    <property type="entry name" value="DnaJ_C"/>
</dbReference>
<gene>
    <name evidence="3" type="ORF">FY036_12420</name>
</gene>
<dbReference type="CDD" id="cd06257">
    <property type="entry name" value="DnaJ"/>
    <property type="match status" value="1"/>
</dbReference>
<dbReference type="SMART" id="SM00271">
    <property type="entry name" value="DnaJ"/>
    <property type="match status" value="1"/>
</dbReference>
<dbReference type="InterPro" id="IPR008971">
    <property type="entry name" value="HSP40/DnaJ_pept-bd"/>
</dbReference>
<dbReference type="EMBL" id="VSZS01000063">
    <property type="protein sequence ID" value="TYR31898.1"/>
    <property type="molecule type" value="Genomic_DNA"/>
</dbReference>
<dbReference type="Gene3D" id="2.60.260.20">
    <property type="entry name" value="Urease metallochaperone UreE, N-terminal domain"/>
    <property type="match status" value="2"/>
</dbReference>
<evidence type="ECO:0000256" key="1">
    <source>
        <dbReference type="ARBA" id="ARBA00023186"/>
    </source>
</evidence>
<dbReference type="OrthoDB" id="9779889at2"/>
<dbReference type="CDD" id="cd10747">
    <property type="entry name" value="DnaJ_C"/>
    <property type="match status" value="1"/>
</dbReference>
<dbReference type="InterPro" id="IPR001623">
    <property type="entry name" value="DnaJ_domain"/>
</dbReference>
<dbReference type="PANTHER" id="PTHR43096:SF52">
    <property type="entry name" value="DNAJ HOMOLOG 1, MITOCHONDRIAL-RELATED"/>
    <property type="match status" value="1"/>
</dbReference>
<dbReference type="PROSITE" id="PS50076">
    <property type="entry name" value="DNAJ_2"/>
    <property type="match status" value="1"/>
</dbReference>
<keyword evidence="1" id="KW-0143">Chaperone</keyword>
<dbReference type="GO" id="GO:0042026">
    <property type="term" value="P:protein refolding"/>
    <property type="evidence" value="ECO:0007669"/>
    <property type="project" value="TreeGrafter"/>
</dbReference>